<dbReference type="GO" id="GO:0006886">
    <property type="term" value="P:intracellular protein transport"/>
    <property type="evidence" value="ECO:0007669"/>
    <property type="project" value="InterPro"/>
</dbReference>
<dbReference type="Proteomes" id="UP000027730">
    <property type="component" value="Unassembled WGS sequence"/>
</dbReference>
<dbReference type="OrthoDB" id="10254310at2759"/>
<feature type="region of interest" description="Disordered" evidence="6">
    <location>
        <begin position="748"/>
        <end position="822"/>
    </location>
</feature>
<evidence type="ECO:0000259" key="7">
    <source>
        <dbReference type="Pfam" id="PF01602"/>
    </source>
</evidence>
<comment type="similarity">
    <text evidence="2">Belongs to the adaptor complexes large subunit family.</text>
</comment>
<name>A0A074WKD5_9PEZI</name>
<protein>
    <submittedName>
        <fullName evidence="8">ARM repeat-containing protein</fullName>
    </submittedName>
</protein>
<dbReference type="PIRSF" id="PIRSF037096">
    <property type="entry name" value="AP3_complex_beta"/>
    <property type="match status" value="1"/>
</dbReference>
<organism evidence="8 9">
    <name type="scientific">Aureobasidium namibiae CBS 147.97</name>
    <dbReference type="NCBI Taxonomy" id="1043004"/>
    <lineage>
        <taxon>Eukaryota</taxon>
        <taxon>Fungi</taxon>
        <taxon>Dikarya</taxon>
        <taxon>Ascomycota</taxon>
        <taxon>Pezizomycotina</taxon>
        <taxon>Dothideomycetes</taxon>
        <taxon>Dothideomycetidae</taxon>
        <taxon>Dothideales</taxon>
        <taxon>Saccotheciaceae</taxon>
        <taxon>Aureobasidium</taxon>
    </lineage>
</organism>
<evidence type="ECO:0000313" key="9">
    <source>
        <dbReference type="Proteomes" id="UP000027730"/>
    </source>
</evidence>
<dbReference type="InterPro" id="IPR016024">
    <property type="entry name" value="ARM-type_fold"/>
</dbReference>
<dbReference type="PANTHER" id="PTHR11134">
    <property type="entry name" value="ADAPTOR COMPLEX SUBUNIT BETA FAMILY MEMBER"/>
    <property type="match status" value="1"/>
</dbReference>
<feature type="domain" description="Clathrin/coatomer adaptor adaptin-like N-terminal" evidence="7">
    <location>
        <begin position="38"/>
        <end position="642"/>
    </location>
</feature>
<sequence length="822" mass="91662">MESISRISGMLETARDLTLEAARDAGAGRRSVKQMPPAQIKKLLDSRNEREVLEGLRRVIEMQYTAPLAQTLPFFPSVLKTLSHPTSSTRPLVYSYLLHHAEADPDTALLSINTIQKSLSDTSPRVRAMALKTMAGVRIPLISQIVSLAIKKGTADMSPIVRKAAAFACVKCVKLDPATLPQVTEYLSTLLGDKQYFVAGAAVAAFSQVCPERLDLIHPHYRSLVKKLVDMDEWGQVSTLQLMTVYARKCFPQRTRRVRKTKTNTQAEKQKGFYDDDDAEEEEVDYEDVQTLDPDLDLLLTSSLPLLQSRTSAVVVAVTRAYLYLAPEQYLHHAIGPLTALLRGPPDINQIGLHNIVQICLLYPQHFVPHFRHFLLRSGEGEQTWRLKLEILTLVFPHCVTDVQGLILTELEHFSQGHDPALVRESVRAIGRCAHNSDATTSSRCLRLLLRQIHSPDQHLVAEALEVIRHMIQRDPLSHTKTVIRLAKNLDTLTSPAARASIIWLVGEFAGYSPDQSIAPDVLRILVRGYPDEHDLVRQQIVLLAAKVYLHWLNAENATNKKANPPALERHSSSTVLAPDDEEDGAGFRDDEYNNENSTTIESQEDKSHPISLLYNHTLLLARYTPSYDLRDRARMFRALLAVPSSTELASLLLLAPKPVPQAPSPSESRKGYMLGSASLVIGEDSGVNGLSGYTPLPDWVQDGEEPDAKLRNVEIESKIEYRPSGGSTVPAGRMLDDALKGSAPVVYKSKSGAPAKEKTLNDWLDEEDEETSEEEETDESEDEEETDEDEEEEETDNNDEEDSSEEEESDSDDGDEKRRLV</sequence>
<evidence type="ECO:0000256" key="3">
    <source>
        <dbReference type="ARBA" id="ARBA00022448"/>
    </source>
</evidence>
<keyword evidence="5" id="KW-0472">Membrane</keyword>
<keyword evidence="4" id="KW-0653">Protein transport</keyword>
<proteinExistence type="inferred from homology"/>
<evidence type="ECO:0000256" key="1">
    <source>
        <dbReference type="ARBA" id="ARBA00004308"/>
    </source>
</evidence>
<dbReference type="STRING" id="1043004.A0A074WKD5"/>
<feature type="region of interest" description="Disordered" evidence="6">
    <location>
        <begin position="562"/>
        <end position="606"/>
    </location>
</feature>
<dbReference type="Pfam" id="PF01602">
    <property type="entry name" value="Adaptin_N"/>
    <property type="match status" value="1"/>
</dbReference>
<dbReference type="AlphaFoldDB" id="A0A074WKD5"/>
<comment type="subcellular location">
    <subcellularLocation>
        <location evidence="1">Endomembrane system</location>
    </subcellularLocation>
</comment>
<evidence type="ECO:0000256" key="6">
    <source>
        <dbReference type="SAM" id="MobiDB-lite"/>
    </source>
</evidence>
<dbReference type="InterPro" id="IPR026740">
    <property type="entry name" value="AP3_beta"/>
</dbReference>
<dbReference type="InterPro" id="IPR026739">
    <property type="entry name" value="AP_beta"/>
</dbReference>
<feature type="compositionally biased region" description="Acidic residues" evidence="6">
    <location>
        <begin position="764"/>
        <end position="815"/>
    </location>
</feature>
<dbReference type="RefSeq" id="XP_013424478.1">
    <property type="nucleotide sequence ID" value="XM_013569024.1"/>
</dbReference>
<evidence type="ECO:0000256" key="2">
    <source>
        <dbReference type="ARBA" id="ARBA00006613"/>
    </source>
</evidence>
<dbReference type="Gene3D" id="1.25.10.10">
    <property type="entry name" value="Leucine-rich Repeat Variant"/>
    <property type="match status" value="1"/>
</dbReference>
<keyword evidence="9" id="KW-1185">Reference proteome</keyword>
<keyword evidence="3" id="KW-0813">Transport</keyword>
<dbReference type="HOGENOM" id="CLU_006320_3_2_1"/>
<evidence type="ECO:0000256" key="5">
    <source>
        <dbReference type="ARBA" id="ARBA00023136"/>
    </source>
</evidence>
<accession>A0A074WKD5</accession>
<evidence type="ECO:0000256" key="4">
    <source>
        <dbReference type="ARBA" id="ARBA00022927"/>
    </source>
</evidence>
<dbReference type="EMBL" id="KL584718">
    <property type="protein sequence ID" value="KEQ70277.1"/>
    <property type="molecule type" value="Genomic_DNA"/>
</dbReference>
<reference evidence="8 9" key="1">
    <citation type="journal article" date="2014" name="BMC Genomics">
        <title>Genome sequencing of four Aureobasidium pullulans varieties: biotechnological potential, stress tolerance, and description of new species.</title>
        <authorList>
            <person name="Gostin Ar C."/>
            <person name="Ohm R.A."/>
            <person name="Kogej T."/>
            <person name="Sonjak S."/>
            <person name="Turk M."/>
            <person name="Zajc J."/>
            <person name="Zalar P."/>
            <person name="Grube M."/>
            <person name="Sun H."/>
            <person name="Han J."/>
            <person name="Sharma A."/>
            <person name="Chiniquy J."/>
            <person name="Ngan C.Y."/>
            <person name="Lipzen A."/>
            <person name="Barry K."/>
            <person name="Grigoriev I.V."/>
            <person name="Gunde-Cimerman N."/>
        </authorList>
    </citation>
    <scope>NUCLEOTIDE SEQUENCE [LARGE SCALE GENOMIC DNA]</scope>
    <source>
        <strain evidence="8 9">CBS 147.97</strain>
    </source>
</reference>
<dbReference type="InterPro" id="IPR002553">
    <property type="entry name" value="Clathrin/coatomer_adapt-like_N"/>
</dbReference>
<gene>
    <name evidence="8" type="ORF">M436DRAFT_84865</name>
</gene>
<dbReference type="GO" id="GO:0012505">
    <property type="term" value="C:endomembrane system"/>
    <property type="evidence" value="ECO:0007669"/>
    <property type="project" value="UniProtKB-SubCell"/>
</dbReference>
<dbReference type="InterPro" id="IPR011989">
    <property type="entry name" value="ARM-like"/>
</dbReference>
<dbReference type="GO" id="GO:0016192">
    <property type="term" value="P:vesicle-mediated transport"/>
    <property type="evidence" value="ECO:0007669"/>
    <property type="project" value="InterPro"/>
</dbReference>
<dbReference type="SUPFAM" id="SSF48371">
    <property type="entry name" value="ARM repeat"/>
    <property type="match status" value="1"/>
</dbReference>
<dbReference type="GO" id="GO:0030123">
    <property type="term" value="C:AP-3 adaptor complex"/>
    <property type="evidence" value="ECO:0007669"/>
    <property type="project" value="InterPro"/>
</dbReference>
<dbReference type="GeneID" id="25417429"/>
<evidence type="ECO:0000313" key="8">
    <source>
        <dbReference type="EMBL" id="KEQ70277.1"/>
    </source>
</evidence>